<feature type="region of interest" description="Disordered" evidence="1">
    <location>
        <begin position="277"/>
        <end position="304"/>
    </location>
</feature>
<feature type="compositionally biased region" description="Low complexity" evidence="1">
    <location>
        <begin position="1563"/>
        <end position="1582"/>
    </location>
</feature>
<dbReference type="GO" id="GO:0032012">
    <property type="term" value="P:regulation of ARF protein signal transduction"/>
    <property type="evidence" value="ECO:0007669"/>
    <property type="project" value="InterPro"/>
</dbReference>
<dbReference type="Gene3D" id="3.30.710.10">
    <property type="entry name" value="Potassium Channel Kv1.1, Chain A"/>
    <property type="match status" value="1"/>
</dbReference>
<organism evidence="4 5">
    <name type="scientific">Diversispora eburnea</name>
    <dbReference type="NCBI Taxonomy" id="1213867"/>
    <lineage>
        <taxon>Eukaryota</taxon>
        <taxon>Fungi</taxon>
        <taxon>Fungi incertae sedis</taxon>
        <taxon>Mucoromycota</taxon>
        <taxon>Glomeromycotina</taxon>
        <taxon>Glomeromycetes</taxon>
        <taxon>Diversisporales</taxon>
        <taxon>Diversisporaceae</taxon>
        <taxon>Diversispora</taxon>
    </lineage>
</organism>
<dbReference type="Gene3D" id="1.10.1000.11">
    <property type="entry name" value="Arf Nucleotide-binding Site Opener,domain 2"/>
    <property type="match status" value="1"/>
</dbReference>
<dbReference type="SUPFAM" id="SSF54695">
    <property type="entry name" value="POZ domain"/>
    <property type="match status" value="1"/>
</dbReference>
<dbReference type="GO" id="GO:0005085">
    <property type="term" value="F:guanyl-nucleotide exchange factor activity"/>
    <property type="evidence" value="ECO:0007669"/>
    <property type="project" value="InterPro"/>
</dbReference>
<dbReference type="PROSITE" id="PS50190">
    <property type="entry name" value="SEC7"/>
    <property type="match status" value="1"/>
</dbReference>
<evidence type="ECO:0000313" key="5">
    <source>
        <dbReference type="Proteomes" id="UP000789706"/>
    </source>
</evidence>
<dbReference type="OrthoDB" id="10258608at2759"/>
<evidence type="ECO:0000259" key="3">
    <source>
        <dbReference type="PROSITE" id="PS50190"/>
    </source>
</evidence>
<dbReference type="Pfam" id="PF02214">
    <property type="entry name" value="BTB_2"/>
    <property type="match status" value="1"/>
</dbReference>
<feature type="compositionally biased region" description="Basic and acidic residues" evidence="1">
    <location>
        <begin position="282"/>
        <end position="291"/>
    </location>
</feature>
<feature type="compositionally biased region" description="Basic and acidic residues" evidence="1">
    <location>
        <begin position="357"/>
        <end position="368"/>
    </location>
</feature>
<comment type="caution">
    <text evidence="4">The sequence shown here is derived from an EMBL/GenBank/DDBJ whole genome shotgun (WGS) entry which is preliminary data.</text>
</comment>
<dbReference type="GO" id="GO:0051260">
    <property type="term" value="P:protein homooligomerization"/>
    <property type="evidence" value="ECO:0007669"/>
    <property type="project" value="InterPro"/>
</dbReference>
<dbReference type="PROSITE" id="PS50097">
    <property type="entry name" value="BTB"/>
    <property type="match status" value="1"/>
</dbReference>
<dbReference type="GO" id="GO:0005794">
    <property type="term" value="C:Golgi apparatus"/>
    <property type="evidence" value="ECO:0007669"/>
    <property type="project" value="UniProtKB-ARBA"/>
</dbReference>
<sequence length="1911" mass="216204">MAHPKVPIEQQNINKQSIHQLGNQRVKDELSHKVCDDSIELNATCELGWSQLIYAEIISVTSAMRKNSRWSGMRVSGLNMGGLGMSMGLRGSSSVLEVGYRNQESPLMIGFANLRAKLSNVSDKKEIDALMLLEPFLEVVRSGDTNGPITAAALGSVEKFLTYRIINRTSPNLPLAMSMLSSAATHCQFEASDSISDEFVLLKILHILKLALTCEVGYVLSDEALCEMMETGLSMCCQMRLSEMLRRSAEHTMIVMVQTMFERLKSLEGEPTKWLSQDEVDGEKNSIHESQVRMAPPDPKSPRLPLNSEYDNVSSAFLSSFTSSKNDTINELSLDDATDELVELDEKGEEVHNEVIVDQEKDAGHDSNADAANEDERDLEPKPFGLPSIRELLRVLISLLNPHDVQHTDTMRLMALSILNAAFEVGGKTIGNFEPLRNLAVDELCKYLFQLARTDNIALLSLALRVISTVFETLRPYLKLQQELYLSFLIERLTPPTNNLRNIAFNSEFSIINSNIDSPITSGSSTPSTRERNLRTSGDTTFATGEVRELLLESLGQFSRDPSFMMGLWLNYDCNVDCGDLFEEIIKFLSKNSFPESTGYSFGNSHVVCLDSLLLYVNHMVERLQSEKLEEKTEKPKYTCNLSWNQMTATDYNSGLRPMASHGIIYNDPSVDKNTSLAEFLKSTPRLSKKLLGDFLSKPANIDILRAFVGLFDFDGKRIDEALREMLETFRLPGEAQQIERIMETFAATYFATGPLDIASQDATFVLSYSVIMLNTDLHNPQVRRRMTIEDYMKNLRNVNNGKNFSSEYLEIIMPEEHEGQLGFNYAWKELLRRAEYTGPFIICDVSSYDKDMFTIAWKPTVAATSYAYGTAQDDATLQKAITGFRQCAMLAAEYKLYDVFDYIIMSLSKMTGLLGTKYSNETANNPAIEVQNTEITVSDLAIQFGRNYQGKLACVVLFEIANEHGNILRDGWKYILEIIKNLFVNSLLPTSMLQVEDFLAGTITIPLKPKTSQLTKQERSRDNSLLSALSSYLLSPYSGNYESSRSDPTNEEIECCMCTVDCVSVCRLEEIFADIRLELLYCFKIRRLKLEKESLEHLMKALKFIADGNTATKIGDKKINYFSTPPIPNPSTSQDSFYSYDPAAVFFLELMINVTLQNRDRIQYLWPILFEHITDILKDSQNNSILLVERTVVALLRLCIRLTHKDEMVSDILQALELLGALPLEVINSVGEQMMAGILNLIKSDAAYIRGRRPWETVFTLLRATATHPQASKYSFDAISSLVRENKNINSDNFNECVELLAEFASAASFALEQDLNQESQVRTPRSRISKTQSAIIDRARKAVELLHLLYTEIPKLLAESKTSQREAWSNYWLPILTGLSQQCYNPCREVRQYAISFLQRSLQDPQLVSHGVTEWVVIFDVVLFPLLDQLLKPEIFHADPIGMEETRIRASALLCKIFLHYLNRLTEWGGLPSLWSQILDVMERYMATGDNESLREAVPESLKNMILVMSSSGVFNPPETNSVETSTSGKSQLELWDLTWEKVDKILPDLKNDLFPQVKPTLNNSSELSQNQSQENTESQDSVEIQSSSLDNVVVINGEFSNETSNCVTIDEAINETRRHPARASEPINETRRLHKGPLVVLSPRNYLLSDIVKSPEKKSTPSAAATKELEKMKTQDRVVLNIGGQKFETYRSTLTAHPETLLGQLCQSNNYKNVNEIFFDRDYNLFKYILQFYRNGKITWPSTPTEPSIDEINRELDFFKIDPHNGGAQIIDLAVSRVDRFIDLLFEAVFEARLNFKKKLEFTFYKEGILPVEISPKLPNIEKLIQQYSHIGYTIISTRNYKIASLLTSHREVAQGGLKLEMAHRVEPNPCYKIYVEAYQLLYSKAVQSSALTYQGPKKPREGESLQR</sequence>
<dbReference type="InterPro" id="IPR056604">
    <property type="entry name" value="GBF1-like_TPR"/>
</dbReference>
<gene>
    <name evidence="4" type="ORF">DEBURN_LOCUS3500</name>
</gene>
<dbReference type="SMART" id="SM00225">
    <property type="entry name" value="BTB"/>
    <property type="match status" value="1"/>
</dbReference>
<dbReference type="SUPFAM" id="SSF48425">
    <property type="entry name" value="Sec7 domain"/>
    <property type="match status" value="1"/>
</dbReference>
<reference evidence="4" key="1">
    <citation type="submission" date="2021-06" db="EMBL/GenBank/DDBJ databases">
        <authorList>
            <person name="Kallberg Y."/>
            <person name="Tangrot J."/>
            <person name="Rosling A."/>
        </authorList>
    </citation>
    <scope>NUCLEOTIDE SEQUENCE</scope>
    <source>
        <strain evidence="4">AZ414A</strain>
    </source>
</reference>
<evidence type="ECO:0000259" key="2">
    <source>
        <dbReference type="PROSITE" id="PS50097"/>
    </source>
</evidence>
<dbReference type="Gene3D" id="1.10.220.20">
    <property type="match status" value="1"/>
</dbReference>
<evidence type="ECO:0000313" key="4">
    <source>
        <dbReference type="EMBL" id="CAG8477990.1"/>
    </source>
</evidence>
<accession>A0A9N8W7Q9</accession>
<dbReference type="Proteomes" id="UP000789706">
    <property type="component" value="Unassembled WGS sequence"/>
</dbReference>
<protein>
    <submittedName>
        <fullName evidence="4">202_t:CDS:1</fullName>
    </submittedName>
</protein>
<proteinExistence type="predicted"/>
<dbReference type="InterPro" id="IPR000210">
    <property type="entry name" value="BTB/POZ_dom"/>
</dbReference>
<dbReference type="InterPro" id="IPR003131">
    <property type="entry name" value="T1-type_BTB"/>
</dbReference>
<dbReference type="CDD" id="cd00171">
    <property type="entry name" value="Sec7"/>
    <property type="match status" value="1"/>
</dbReference>
<dbReference type="Pfam" id="PF12783">
    <property type="entry name" value="Sec7-like_HUS"/>
    <property type="match status" value="1"/>
</dbReference>
<feature type="domain" description="SEC7" evidence="3">
    <location>
        <begin position="655"/>
        <end position="820"/>
    </location>
</feature>
<dbReference type="EMBL" id="CAJVPK010000224">
    <property type="protein sequence ID" value="CAG8477990.1"/>
    <property type="molecule type" value="Genomic_DNA"/>
</dbReference>
<dbReference type="InterPro" id="IPR032691">
    <property type="entry name" value="Mon2/Sec7/BIG1-like_HUS"/>
</dbReference>
<dbReference type="GO" id="GO:0016192">
    <property type="term" value="P:vesicle-mediated transport"/>
    <property type="evidence" value="ECO:0007669"/>
    <property type="project" value="UniProtKB-ARBA"/>
</dbReference>
<dbReference type="SUPFAM" id="SSF48371">
    <property type="entry name" value="ARM repeat"/>
    <property type="match status" value="1"/>
</dbReference>
<dbReference type="InterPro" id="IPR035999">
    <property type="entry name" value="Sec7_dom_sf"/>
</dbReference>
<dbReference type="InterPro" id="IPR000904">
    <property type="entry name" value="Sec7_dom"/>
</dbReference>
<feature type="domain" description="BTB" evidence="2">
    <location>
        <begin position="1679"/>
        <end position="1745"/>
    </location>
</feature>
<feature type="region of interest" description="Disordered" evidence="1">
    <location>
        <begin position="1563"/>
        <end position="1587"/>
    </location>
</feature>
<dbReference type="Pfam" id="PF01369">
    <property type="entry name" value="Sec7"/>
    <property type="match status" value="1"/>
</dbReference>
<evidence type="ECO:0000256" key="1">
    <source>
        <dbReference type="SAM" id="MobiDB-lite"/>
    </source>
</evidence>
<dbReference type="InterPro" id="IPR016024">
    <property type="entry name" value="ARM-type_fold"/>
</dbReference>
<dbReference type="InterPro" id="IPR023394">
    <property type="entry name" value="Sec7_C_sf"/>
</dbReference>
<name>A0A9N8W7Q9_9GLOM</name>
<dbReference type="PANTHER" id="PTHR10663:SF388">
    <property type="entry name" value="GOLGI-SPECIFIC BREFELDIN A-RESISTANCE GUANINE NUCLEOTIDE EXCHANGE FACTOR 1"/>
    <property type="match status" value="1"/>
</dbReference>
<dbReference type="SMART" id="SM00222">
    <property type="entry name" value="Sec7"/>
    <property type="match status" value="1"/>
</dbReference>
<dbReference type="Pfam" id="PF23325">
    <property type="entry name" value="TPR_28"/>
    <property type="match status" value="1"/>
</dbReference>
<dbReference type="PANTHER" id="PTHR10663">
    <property type="entry name" value="GUANYL-NUCLEOTIDE EXCHANGE FACTOR"/>
    <property type="match status" value="1"/>
</dbReference>
<dbReference type="InterPro" id="IPR011333">
    <property type="entry name" value="SKP1/BTB/POZ_sf"/>
</dbReference>
<feature type="region of interest" description="Disordered" evidence="1">
    <location>
        <begin position="357"/>
        <end position="381"/>
    </location>
</feature>
<keyword evidence="5" id="KW-1185">Reference proteome</keyword>